<sequence length="237" mass="25134">MDHEISVQAGAGTVQARPGDLGRRVAARRRELGLTRDELAVRSGAAPAYVEYVEDRAATPGAGVLLRIADALETTVGELTGATVTLPPGRGGAVRGAELYELVEAECRELLSTHGVGRVAVFTPDGPSVVPVNYLFGEDGISFRTAWGTVAATADGALVAFEVDRIDEAFSQGWSVLVVGRGRAVADREAVRRLEARAHSRPWAGGSREIWLTITPERITGRRVVNPDGTPWTPAGD</sequence>
<name>A0ACC6QAF1_9ACTN</name>
<evidence type="ECO:0000313" key="2">
    <source>
        <dbReference type="Proteomes" id="UP001375539"/>
    </source>
</evidence>
<comment type="caution">
    <text evidence="1">The sequence shown here is derived from an EMBL/GenBank/DDBJ whole genome shotgun (WGS) entry which is preliminary data.</text>
</comment>
<keyword evidence="2" id="KW-1185">Reference proteome</keyword>
<protein>
    <submittedName>
        <fullName evidence="1">Pyridoxamine 5'-phosphate oxidase family protein</fullName>
    </submittedName>
</protein>
<gene>
    <name evidence="1" type="ORF">WKI58_01760</name>
</gene>
<dbReference type="Proteomes" id="UP001375539">
    <property type="component" value="Unassembled WGS sequence"/>
</dbReference>
<proteinExistence type="predicted"/>
<dbReference type="EMBL" id="JBBKAI010000002">
    <property type="protein sequence ID" value="MEJ8655261.1"/>
    <property type="molecule type" value="Genomic_DNA"/>
</dbReference>
<accession>A0ACC6QAF1</accession>
<reference evidence="1" key="1">
    <citation type="submission" date="2024-03" db="EMBL/GenBank/DDBJ databases">
        <title>Novel Streptomyces species of biotechnological and ecological value are a feature of Machair soil.</title>
        <authorList>
            <person name="Prole J.R."/>
            <person name="Goodfellow M."/>
            <person name="Allenby N."/>
            <person name="Ward A.C."/>
        </authorList>
    </citation>
    <scope>NUCLEOTIDE SEQUENCE</scope>
    <source>
        <strain evidence="1">MS1.AVA.4</strain>
    </source>
</reference>
<organism evidence="1 2">
    <name type="scientific">Streptomyces pratisoli</name>
    <dbReference type="NCBI Taxonomy" id="3139917"/>
    <lineage>
        <taxon>Bacteria</taxon>
        <taxon>Bacillati</taxon>
        <taxon>Actinomycetota</taxon>
        <taxon>Actinomycetes</taxon>
        <taxon>Kitasatosporales</taxon>
        <taxon>Streptomycetaceae</taxon>
        <taxon>Streptomyces</taxon>
    </lineage>
</organism>
<evidence type="ECO:0000313" key="1">
    <source>
        <dbReference type="EMBL" id="MEJ8655261.1"/>
    </source>
</evidence>